<dbReference type="EMBL" id="JABEZW010000011">
    <property type="protein sequence ID" value="MBA0780360.1"/>
    <property type="molecule type" value="Genomic_DNA"/>
</dbReference>
<dbReference type="Proteomes" id="UP000593568">
    <property type="component" value="Unassembled WGS sequence"/>
</dbReference>
<dbReference type="AlphaFoldDB" id="A0A7J9F501"/>
<accession>A0A7J9F501</accession>
<evidence type="ECO:0008006" key="3">
    <source>
        <dbReference type="Google" id="ProtNLM"/>
    </source>
</evidence>
<organism evidence="1 2">
    <name type="scientific">Gossypium trilobum</name>
    <dbReference type="NCBI Taxonomy" id="34281"/>
    <lineage>
        <taxon>Eukaryota</taxon>
        <taxon>Viridiplantae</taxon>
        <taxon>Streptophyta</taxon>
        <taxon>Embryophyta</taxon>
        <taxon>Tracheophyta</taxon>
        <taxon>Spermatophyta</taxon>
        <taxon>Magnoliopsida</taxon>
        <taxon>eudicotyledons</taxon>
        <taxon>Gunneridae</taxon>
        <taxon>Pentapetalae</taxon>
        <taxon>rosids</taxon>
        <taxon>malvids</taxon>
        <taxon>Malvales</taxon>
        <taxon>Malvaceae</taxon>
        <taxon>Malvoideae</taxon>
        <taxon>Gossypium</taxon>
    </lineage>
</organism>
<sequence length="165" mass="18546">MSSSPFCEQCGKSIELVIHAVRDCDFAQLERKSLLPRNAWNVFFNFHSGELIHWNIMNKGMLNVDGGECSSSHELIASALAWTKSCGYSVKMDHLACSSKTEQRWQCPDSSWVKINVDGSVSKNNTKVAIGGVVLNSDGEWLMGFNMVTGWMRYSRLKHERLLKG</sequence>
<reference evidence="1 2" key="1">
    <citation type="journal article" date="2019" name="Genome Biol. Evol.">
        <title>Insights into the evolution of the New World diploid cottons (Gossypium, subgenus Houzingenia) based on genome sequencing.</title>
        <authorList>
            <person name="Grover C.E."/>
            <person name="Arick M.A. 2nd"/>
            <person name="Thrash A."/>
            <person name="Conover J.L."/>
            <person name="Sanders W.S."/>
            <person name="Peterson D.G."/>
            <person name="Frelichowski J.E."/>
            <person name="Scheffler J.A."/>
            <person name="Scheffler B.E."/>
            <person name="Wendel J.F."/>
        </authorList>
    </citation>
    <scope>NUCLEOTIDE SEQUENCE [LARGE SCALE GENOMIC DNA]</scope>
    <source>
        <strain evidence="1">8</strain>
        <tissue evidence="1">Leaf</tissue>
    </source>
</reference>
<dbReference type="PANTHER" id="PTHR47723:SF24">
    <property type="entry name" value="RNASE H TYPE-1 DOMAIN-CONTAINING PROTEIN"/>
    <property type="match status" value="1"/>
</dbReference>
<keyword evidence="2" id="KW-1185">Reference proteome</keyword>
<evidence type="ECO:0000313" key="1">
    <source>
        <dbReference type="EMBL" id="MBA0780360.1"/>
    </source>
</evidence>
<gene>
    <name evidence="1" type="ORF">Gotri_004471</name>
</gene>
<dbReference type="InterPro" id="IPR053151">
    <property type="entry name" value="RNase_H-like"/>
</dbReference>
<proteinExistence type="predicted"/>
<comment type="caution">
    <text evidence="1">The sequence shown here is derived from an EMBL/GenBank/DDBJ whole genome shotgun (WGS) entry which is preliminary data.</text>
</comment>
<dbReference type="PANTHER" id="PTHR47723">
    <property type="entry name" value="OS05G0353850 PROTEIN"/>
    <property type="match status" value="1"/>
</dbReference>
<evidence type="ECO:0000313" key="2">
    <source>
        <dbReference type="Proteomes" id="UP000593568"/>
    </source>
</evidence>
<name>A0A7J9F501_9ROSI</name>
<protein>
    <recommendedName>
        <fullName evidence="3">RNase H type-1 domain-containing protein</fullName>
    </recommendedName>
</protein>